<dbReference type="Pfam" id="PF12796">
    <property type="entry name" value="Ank_2"/>
    <property type="match status" value="1"/>
</dbReference>
<dbReference type="PANTHER" id="PTHR24198:SF165">
    <property type="entry name" value="ANKYRIN REPEAT-CONTAINING PROTEIN-RELATED"/>
    <property type="match status" value="1"/>
</dbReference>
<keyword evidence="5" id="KW-1185">Reference proteome</keyword>
<dbReference type="Proteomes" id="UP000293823">
    <property type="component" value="Unassembled WGS sequence"/>
</dbReference>
<dbReference type="InterPro" id="IPR002110">
    <property type="entry name" value="Ankyrin_rpt"/>
</dbReference>
<proteinExistence type="predicted"/>
<accession>A0A4Q4SP64</accession>
<dbReference type="EMBL" id="PEJP01000003">
    <property type="protein sequence ID" value="RYO72431.1"/>
    <property type="molecule type" value="Genomic_DNA"/>
</dbReference>
<keyword evidence="2 3" id="KW-0040">ANK repeat</keyword>
<dbReference type="AlphaFoldDB" id="A0A4Q4SP64"/>
<evidence type="ECO:0000256" key="2">
    <source>
        <dbReference type="ARBA" id="ARBA00023043"/>
    </source>
</evidence>
<evidence type="ECO:0000256" key="1">
    <source>
        <dbReference type="ARBA" id="ARBA00022737"/>
    </source>
</evidence>
<sequence length="981" mass="108340">MDIANGLQVVRAPATSPLDSSMQPEASFNSVTIISPSADRYSRNKPTIMADYALPFSWIHSINLDPVWQSLNHSQQLIQWKGPSKTQHYAIFYPSQQSFAHDAYGSHIAVLPSYIIASLVNNVSAVGQTISNDAYTLLKALPMNAVSHHLRTLPTPILEALRERAFAIAVKFGDVRLVSTMLELNVDPRERIMMEWPHESTPTYPLEFAVAAGHFSVATTLILRMCQDANQTQLNLLLNHIFQGNIGRHRFNGSARLTESERTKLMCTVLAAGANPVIACLGSSDDALPLAFLKKLVDATAAGIIAWLRIGLLEHYINGISAWDSYGSYGQRQESLAIDVVRFVLHDYQQHLPTENPQLRISIFKAMHAAIAGRSKTIVKIILQTISLFGYCLEDGESCMNDIHPLICTDDSILQAFGNADWTLAASLMVASALPPVVLSDDRPSYVRDIQDALQKKDLAHAYSILAYEPKKSDRLSAFGIKTLTLAISLGQFDMAVTITRRLEDRLGEGYSGLRLLLQHGWTTAVSTLLLGHPVWEHALEAASDHGDFDYLEAKLFSSSTAPFMTLSEVDESNSLTPVERQICFRAIAFHAIATNDMKLCRWLLQLGMDADELHWFANEFGEYMHSIVPVLHCEYSAPMGFTLPSLLSIVAERNDMGWIQFLCSEGVSTVDSSALLRAVKSKATLATIHFLLDVAKTGKTSMQQTYGVAALRQAIRNHDFNLIDILCKAVDIDKIEPFIEEISDPGDKSPVSPLGESIVMNSPEIVQFLLKRGADPTAYVSFDGLKMLEDTKSFMHRVTPLLAAIDMQSLPIVKKLVEHGAELDHPRKPGVTRTPLQRAAETGSFDIVEYLIQEGATIDTVPAYSGGTALQLAALNGFCGIAAFLLERGADPNYPPAKCDGRTAFEAAAEWGHTDTTLLLMQCNVNLDLEMGDPPESQHERAKRFAEKNGFMASKRFVEHLYRQTLGHQNWSTGTALDWM</sequence>
<feature type="repeat" description="ANK" evidence="3">
    <location>
        <begin position="866"/>
        <end position="898"/>
    </location>
</feature>
<dbReference type="SUPFAM" id="SSF48403">
    <property type="entry name" value="Ankyrin repeat"/>
    <property type="match status" value="1"/>
</dbReference>
<dbReference type="InterPro" id="IPR036770">
    <property type="entry name" value="Ankyrin_rpt-contain_sf"/>
</dbReference>
<dbReference type="PANTHER" id="PTHR24198">
    <property type="entry name" value="ANKYRIN REPEAT AND PROTEIN KINASE DOMAIN-CONTAINING PROTEIN"/>
    <property type="match status" value="1"/>
</dbReference>
<feature type="repeat" description="ANK" evidence="3">
    <location>
        <begin position="832"/>
        <end position="864"/>
    </location>
</feature>
<dbReference type="SMART" id="SM00248">
    <property type="entry name" value="ANK"/>
    <property type="match status" value="9"/>
</dbReference>
<keyword evidence="1" id="KW-0677">Repeat</keyword>
<name>A0A4Q4SP64_9PLEO</name>
<comment type="caution">
    <text evidence="4">The sequence shown here is derived from an EMBL/GenBank/DDBJ whole genome shotgun (WGS) entry which is preliminary data.</text>
</comment>
<reference evidence="5" key="1">
    <citation type="journal article" date="2019" name="bioRxiv">
        <title>Genomics, evolutionary history and diagnostics of the Alternaria alternata species group including apple and Asian pear pathotypes.</title>
        <authorList>
            <person name="Armitage A.D."/>
            <person name="Cockerton H.M."/>
            <person name="Sreenivasaprasad S."/>
            <person name="Woodhall J.W."/>
            <person name="Lane C.R."/>
            <person name="Harrison R.J."/>
            <person name="Clarkson J.P."/>
        </authorList>
    </citation>
    <scope>NUCLEOTIDE SEQUENCE [LARGE SCALE GENOMIC DNA]</scope>
    <source>
        <strain evidence="5">RGR 97.0016</strain>
    </source>
</reference>
<evidence type="ECO:0000256" key="3">
    <source>
        <dbReference type="PROSITE-ProRule" id="PRU00023"/>
    </source>
</evidence>
<dbReference type="PROSITE" id="PS50297">
    <property type="entry name" value="ANK_REP_REGION"/>
    <property type="match status" value="2"/>
</dbReference>
<evidence type="ECO:0000313" key="4">
    <source>
        <dbReference type="EMBL" id="RYO72431.1"/>
    </source>
</evidence>
<gene>
    <name evidence="4" type="ORF">AA0113_g1082</name>
</gene>
<organism evidence="4 5">
    <name type="scientific">Alternaria arborescens</name>
    <dbReference type="NCBI Taxonomy" id="156630"/>
    <lineage>
        <taxon>Eukaryota</taxon>
        <taxon>Fungi</taxon>
        <taxon>Dikarya</taxon>
        <taxon>Ascomycota</taxon>
        <taxon>Pezizomycotina</taxon>
        <taxon>Dothideomycetes</taxon>
        <taxon>Pleosporomycetidae</taxon>
        <taxon>Pleosporales</taxon>
        <taxon>Pleosporineae</taxon>
        <taxon>Pleosporaceae</taxon>
        <taxon>Alternaria</taxon>
        <taxon>Alternaria sect. Alternaria</taxon>
    </lineage>
</organism>
<dbReference type="PROSITE" id="PS50088">
    <property type="entry name" value="ANK_REPEAT"/>
    <property type="match status" value="2"/>
</dbReference>
<dbReference type="Gene3D" id="1.25.40.20">
    <property type="entry name" value="Ankyrin repeat-containing domain"/>
    <property type="match status" value="1"/>
</dbReference>
<evidence type="ECO:0000313" key="5">
    <source>
        <dbReference type="Proteomes" id="UP000293823"/>
    </source>
</evidence>
<dbReference type="OrthoDB" id="539213at2759"/>
<protein>
    <submittedName>
        <fullName evidence="4">Uncharacterized protein</fullName>
    </submittedName>
</protein>